<proteinExistence type="predicted"/>
<dbReference type="Proteomes" id="UP000628017">
    <property type="component" value="Unassembled WGS sequence"/>
</dbReference>
<dbReference type="EMBL" id="BMKA01000003">
    <property type="protein sequence ID" value="GGA24898.1"/>
    <property type="molecule type" value="Genomic_DNA"/>
</dbReference>
<evidence type="ECO:0008006" key="3">
    <source>
        <dbReference type="Google" id="ProtNLM"/>
    </source>
</evidence>
<dbReference type="RefSeq" id="WP_188676345.1">
    <property type="nucleotide sequence ID" value="NZ_BMKA01000003.1"/>
</dbReference>
<comment type="caution">
    <text evidence="1">The sequence shown here is derived from an EMBL/GenBank/DDBJ whole genome shotgun (WGS) entry which is preliminary data.</text>
</comment>
<gene>
    <name evidence="1" type="ORF">GCM10011498_27400</name>
</gene>
<protein>
    <recommendedName>
        <fullName evidence="3">Oxidoreductase</fullName>
    </recommendedName>
</protein>
<reference evidence="1" key="2">
    <citation type="submission" date="2020-09" db="EMBL/GenBank/DDBJ databases">
        <authorList>
            <person name="Sun Q."/>
            <person name="Zhou Y."/>
        </authorList>
    </citation>
    <scope>NUCLEOTIDE SEQUENCE</scope>
    <source>
        <strain evidence="1">CGMCC 1.15880</strain>
    </source>
</reference>
<evidence type="ECO:0000313" key="2">
    <source>
        <dbReference type="Proteomes" id="UP000628017"/>
    </source>
</evidence>
<dbReference type="AlphaFoldDB" id="A0A916R0U4"/>
<accession>A0A916R0U4</accession>
<organism evidence="1 2">
    <name type="scientific">Neptunicoccus cionae</name>
    <dbReference type="NCBI Taxonomy" id="2035344"/>
    <lineage>
        <taxon>Bacteria</taxon>
        <taxon>Pseudomonadati</taxon>
        <taxon>Pseudomonadota</taxon>
        <taxon>Alphaproteobacteria</taxon>
        <taxon>Rhodobacterales</taxon>
        <taxon>Paracoccaceae</taxon>
        <taxon>Neptunicoccus</taxon>
    </lineage>
</organism>
<dbReference type="InterPro" id="IPR008318">
    <property type="entry name" value="UCP030820"/>
</dbReference>
<keyword evidence="2" id="KW-1185">Reference proteome</keyword>
<reference evidence="1" key="1">
    <citation type="journal article" date="2014" name="Int. J. Syst. Evol. Microbiol.">
        <title>Complete genome sequence of Corynebacterium casei LMG S-19264T (=DSM 44701T), isolated from a smear-ripened cheese.</title>
        <authorList>
            <consortium name="US DOE Joint Genome Institute (JGI-PGF)"/>
            <person name="Walter F."/>
            <person name="Albersmeier A."/>
            <person name="Kalinowski J."/>
            <person name="Ruckert C."/>
        </authorList>
    </citation>
    <scope>NUCLEOTIDE SEQUENCE</scope>
    <source>
        <strain evidence="1">CGMCC 1.15880</strain>
    </source>
</reference>
<sequence>MTHTVLIQDSGFVKDDWSGPLLDWDVATQGGAEPTRGYGLDIPNTVTAQQLQPYFETVGMIRIFFPNAHDGRGFTIARTLRLMGYTGRLRAFGHVIADQYAMARRVGFDEIEIEQSLAERQPEPQWRARANWTEHRYLNRLQKSA</sequence>
<dbReference type="Pfam" id="PF06073">
    <property type="entry name" value="DUF934"/>
    <property type="match status" value="1"/>
</dbReference>
<evidence type="ECO:0000313" key="1">
    <source>
        <dbReference type="EMBL" id="GGA24898.1"/>
    </source>
</evidence>
<name>A0A916R0U4_9RHOB</name>